<accession>A0ABW9G6V8</accession>
<dbReference type="RefSeq" id="WP_408623633.1">
    <property type="nucleotide sequence ID" value="NZ_JBEQCT010000004.1"/>
</dbReference>
<dbReference type="EMBL" id="JBEQCT010000004">
    <property type="protein sequence ID" value="MFM2485401.1"/>
    <property type="molecule type" value="Genomic_DNA"/>
</dbReference>
<proteinExistence type="predicted"/>
<dbReference type="Proteomes" id="UP001629953">
    <property type="component" value="Unassembled WGS sequence"/>
</dbReference>
<evidence type="ECO:0000313" key="1">
    <source>
        <dbReference type="EMBL" id="MFM2485401.1"/>
    </source>
</evidence>
<protein>
    <submittedName>
        <fullName evidence="1">Uncharacterized protein</fullName>
    </submittedName>
</protein>
<organism evidence="1 2">
    <name type="scientific">Celerinatantimonas yamalensis</name>
    <dbReference type="NCBI Taxonomy" id="559956"/>
    <lineage>
        <taxon>Bacteria</taxon>
        <taxon>Pseudomonadati</taxon>
        <taxon>Pseudomonadota</taxon>
        <taxon>Gammaproteobacteria</taxon>
        <taxon>Celerinatantimonadaceae</taxon>
        <taxon>Celerinatantimonas</taxon>
    </lineage>
</organism>
<keyword evidence="2" id="KW-1185">Reference proteome</keyword>
<gene>
    <name evidence="1" type="ORF">ABUE30_10075</name>
</gene>
<comment type="caution">
    <text evidence="1">The sequence shown here is derived from an EMBL/GenBank/DDBJ whole genome shotgun (WGS) entry which is preliminary data.</text>
</comment>
<sequence>MNDRYKVTLTAEGEPLRHQAAHIPDKIACTDQCSDTQIEMLRHQLVERRSILHKANLSL</sequence>
<evidence type="ECO:0000313" key="2">
    <source>
        <dbReference type="Proteomes" id="UP001629953"/>
    </source>
</evidence>
<name>A0ABW9G6V8_9GAMM</name>
<reference evidence="1 2" key="1">
    <citation type="journal article" date="2013" name="Int. J. Syst. Evol. Microbiol.">
        <title>Celerinatantimonas yamalensis sp. nov., a cold-adapted diazotrophic bacterium from a cold permafrost brine.</title>
        <authorList>
            <person name="Shcherbakova V."/>
            <person name="Chuvilskaya N."/>
            <person name="Rivkina E."/>
            <person name="Demidov N."/>
            <person name="Uchaeva V."/>
            <person name="Suetin S."/>
            <person name="Suzina N."/>
            <person name="Gilichinsky D."/>
        </authorList>
    </citation>
    <scope>NUCLEOTIDE SEQUENCE [LARGE SCALE GENOMIC DNA]</scope>
    <source>
        <strain evidence="1 2">C7</strain>
    </source>
</reference>